<dbReference type="InterPro" id="IPR027878">
    <property type="entry name" value="DUF4551"/>
</dbReference>
<organism evidence="2 3">
    <name type="scientific">Octopus sinensis</name>
    <name type="common">East Asian common octopus</name>
    <dbReference type="NCBI Taxonomy" id="2607531"/>
    <lineage>
        <taxon>Eukaryota</taxon>
        <taxon>Metazoa</taxon>
        <taxon>Spiralia</taxon>
        <taxon>Lophotrochozoa</taxon>
        <taxon>Mollusca</taxon>
        <taxon>Cephalopoda</taxon>
        <taxon>Coleoidea</taxon>
        <taxon>Octopodiformes</taxon>
        <taxon>Octopoda</taxon>
        <taxon>Incirrata</taxon>
        <taxon>Octopodidae</taxon>
        <taxon>Octopus</taxon>
    </lineage>
</organism>
<gene>
    <name evidence="3" type="primary">LOC115224058</name>
</gene>
<accession>A0A6P7TH83</accession>
<keyword evidence="2" id="KW-1185">Reference proteome</keyword>
<reference evidence="3" key="1">
    <citation type="submission" date="2025-08" db="UniProtKB">
        <authorList>
            <consortium name="RefSeq"/>
        </authorList>
    </citation>
    <scope>IDENTIFICATION</scope>
</reference>
<proteinExistence type="predicted"/>
<dbReference type="AlphaFoldDB" id="A0A6P7TH83"/>
<evidence type="ECO:0000313" key="3">
    <source>
        <dbReference type="RefSeq" id="XP_029650718.1"/>
    </source>
</evidence>
<feature type="compositionally biased region" description="Basic and acidic residues" evidence="1">
    <location>
        <begin position="246"/>
        <end position="255"/>
    </location>
</feature>
<dbReference type="RefSeq" id="XP_029650718.1">
    <property type="nucleotide sequence ID" value="XM_029794858.2"/>
</dbReference>
<sequence>MLDPSSGTQRNNKLECFLKRSLPSERYDRLRAYEACIVDKTFKYIIIGDQCIYLTENPPRTLQPVVFYQELRDVQLEYDLPNFLQGLEREQTLHIVLTYSRNIHKKTQDGTSSDINQSQSSLFLNTLFTKTQSSRAPTNHRKSSFDETLLQSSRSIVDHSMDGSNTLLSMSMPSNLWHTLEKNDNRTNTSEEISIGKCKHKPSLIHRIRKPFSRVWYNFLNIKRHGMLKNRHSTSKVRLKIDEDSDIDSKDENESRLPSPRDISESKTKTLRGSKVSHNPGKSSNAIQLYVLDVYLLKNNSPSLDLIRYAWDNYLIRSTEQQSNRRCTDVSTQDSQSLSVQPEVLFVRIKQELLSENYYSDVLLFLCSRLHTSALSCFTIKKLFWKDPELFMFLVGILCKYVPGFVSSGGGTVCDSKDEDKKLQSLLCLVLEILRVMFRETEVLSSRISTLVAAKEGVFELMKILISVLSRQPAPIRKKNQSQSVKSSIPEELTELSIGVIFELFVCVQQKLDGSKEDICTSWLVGAVEDIGAEDMINDMVSQVLELTKPTSNGNNCVEVSCLLPLQVLKLYQHYYILAVILENSSQLAEYIHSNYLSEFKYLVQVPVLKQRLSTHCPLSNTVLQLIMKVLQKIVY</sequence>
<dbReference type="Pfam" id="PF15087">
    <property type="entry name" value="DUF4551"/>
    <property type="match status" value="1"/>
</dbReference>
<dbReference type="KEGG" id="osn:115224058"/>
<dbReference type="PANTHER" id="PTHR35354">
    <property type="entry name" value="RGD1561648"/>
    <property type="match status" value="1"/>
</dbReference>
<dbReference type="Proteomes" id="UP000515154">
    <property type="component" value="Linkage group LG24"/>
</dbReference>
<protein>
    <submittedName>
        <fullName evidence="3">Uncharacterized protein C12orf56-like isoform X1</fullName>
    </submittedName>
</protein>
<name>A0A6P7TH83_9MOLL</name>
<feature type="region of interest" description="Disordered" evidence="1">
    <location>
        <begin position="246"/>
        <end position="280"/>
    </location>
</feature>
<evidence type="ECO:0000313" key="2">
    <source>
        <dbReference type="Proteomes" id="UP000515154"/>
    </source>
</evidence>
<evidence type="ECO:0000256" key="1">
    <source>
        <dbReference type="SAM" id="MobiDB-lite"/>
    </source>
</evidence>
<dbReference type="PANTHER" id="PTHR35354:SF1">
    <property type="entry name" value="RGD1561648"/>
    <property type="match status" value="1"/>
</dbReference>